<proteinExistence type="predicted"/>
<dbReference type="EMBL" id="ML210570">
    <property type="protein sequence ID" value="TFK17086.1"/>
    <property type="molecule type" value="Genomic_DNA"/>
</dbReference>
<dbReference type="AlphaFoldDB" id="A0A5C3KAG7"/>
<feature type="coiled-coil region" evidence="1">
    <location>
        <begin position="62"/>
        <end position="117"/>
    </location>
</feature>
<protein>
    <submittedName>
        <fullName evidence="2">Uncharacterized protein</fullName>
    </submittedName>
</protein>
<reference evidence="2 3" key="1">
    <citation type="journal article" date="2019" name="Nat. Ecol. Evol.">
        <title>Megaphylogeny resolves global patterns of mushroom evolution.</title>
        <authorList>
            <person name="Varga T."/>
            <person name="Krizsan K."/>
            <person name="Foldi C."/>
            <person name="Dima B."/>
            <person name="Sanchez-Garcia M."/>
            <person name="Sanchez-Ramirez S."/>
            <person name="Szollosi G.J."/>
            <person name="Szarkandi J.G."/>
            <person name="Papp V."/>
            <person name="Albert L."/>
            <person name="Andreopoulos W."/>
            <person name="Angelini C."/>
            <person name="Antonin V."/>
            <person name="Barry K.W."/>
            <person name="Bougher N.L."/>
            <person name="Buchanan P."/>
            <person name="Buyck B."/>
            <person name="Bense V."/>
            <person name="Catcheside P."/>
            <person name="Chovatia M."/>
            <person name="Cooper J."/>
            <person name="Damon W."/>
            <person name="Desjardin D."/>
            <person name="Finy P."/>
            <person name="Geml J."/>
            <person name="Haridas S."/>
            <person name="Hughes K."/>
            <person name="Justo A."/>
            <person name="Karasinski D."/>
            <person name="Kautmanova I."/>
            <person name="Kiss B."/>
            <person name="Kocsube S."/>
            <person name="Kotiranta H."/>
            <person name="LaButti K.M."/>
            <person name="Lechner B.E."/>
            <person name="Liimatainen K."/>
            <person name="Lipzen A."/>
            <person name="Lukacs Z."/>
            <person name="Mihaltcheva S."/>
            <person name="Morgado L.N."/>
            <person name="Niskanen T."/>
            <person name="Noordeloos M.E."/>
            <person name="Ohm R.A."/>
            <person name="Ortiz-Santana B."/>
            <person name="Ovrebo C."/>
            <person name="Racz N."/>
            <person name="Riley R."/>
            <person name="Savchenko A."/>
            <person name="Shiryaev A."/>
            <person name="Soop K."/>
            <person name="Spirin V."/>
            <person name="Szebenyi C."/>
            <person name="Tomsovsky M."/>
            <person name="Tulloss R.E."/>
            <person name="Uehling J."/>
            <person name="Grigoriev I.V."/>
            <person name="Vagvolgyi C."/>
            <person name="Papp T."/>
            <person name="Martin F.M."/>
            <person name="Miettinen O."/>
            <person name="Hibbett D.S."/>
            <person name="Nagy L.G."/>
        </authorList>
    </citation>
    <scope>NUCLEOTIDE SEQUENCE [LARGE SCALE GENOMIC DNA]</scope>
    <source>
        <strain evidence="2 3">CBS 121175</strain>
    </source>
</reference>
<evidence type="ECO:0000256" key="1">
    <source>
        <dbReference type="SAM" id="Coils"/>
    </source>
</evidence>
<gene>
    <name evidence="2" type="ORF">FA15DRAFT_661700</name>
</gene>
<name>A0A5C3KAG7_COPMA</name>
<organism evidence="2 3">
    <name type="scientific">Coprinopsis marcescibilis</name>
    <name type="common">Agaric fungus</name>
    <name type="synonym">Psathyrella marcescibilis</name>
    <dbReference type="NCBI Taxonomy" id="230819"/>
    <lineage>
        <taxon>Eukaryota</taxon>
        <taxon>Fungi</taxon>
        <taxon>Dikarya</taxon>
        <taxon>Basidiomycota</taxon>
        <taxon>Agaricomycotina</taxon>
        <taxon>Agaricomycetes</taxon>
        <taxon>Agaricomycetidae</taxon>
        <taxon>Agaricales</taxon>
        <taxon>Agaricineae</taxon>
        <taxon>Psathyrellaceae</taxon>
        <taxon>Coprinopsis</taxon>
    </lineage>
</organism>
<accession>A0A5C3KAG7</accession>
<sequence>MRTNLQPSRKLAESASAGVLGDCHGVYSPAAIVQAPSATSVSRAIVRPGHQPDGQEASHKQIRALKAAEQCLKKKLDCKEEEIKDLKAEIQTAKREYEEMEGKVDRADERFESLQKENEQYWRWWLNKIQFTKLLLSMDHDSNPRHSREIAQEIQRHYLN</sequence>
<keyword evidence="3" id="KW-1185">Reference proteome</keyword>
<evidence type="ECO:0000313" key="3">
    <source>
        <dbReference type="Proteomes" id="UP000307440"/>
    </source>
</evidence>
<evidence type="ECO:0000313" key="2">
    <source>
        <dbReference type="EMBL" id="TFK17086.1"/>
    </source>
</evidence>
<keyword evidence="1" id="KW-0175">Coiled coil</keyword>
<dbReference type="Proteomes" id="UP000307440">
    <property type="component" value="Unassembled WGS sequence"/>
</dbReference>